<organism evidence="1 2">
    <name type="scientific">Rhynchosporium agropyri</name>
    <dbReference type="NCBI Taxonomy" id="914238"/>
    <lineage>
        <taxon>Eukaryota</taxon>
        <taxon>Fungi</taxon>
        <taxon>Dikarya</taxon>
        <taxon>Ascomycota</taxon>
        <taxon>Pezizomycotina</taxon>
        <taxon>Leotiomycetes</taxon>
        <taxon>Helotiales</taxon>
        <taxon>Ploettnerulaceae</taxon>
        <taxon>Rhynchosporium</taxon>
    </lineage>
</organism>
<dbReference type="AlphaFoldDB" id="A0A1E1KBQ5"/>
<name>A0A1E1KBQ5_9HELO</name>
<evidence type="ECO:0000313" key="2">
    <source>
        <dbReference type="Proteomes" id="UP000178912"/>
    </source>
</evidence>
<protein>
    <submittedName>
        <fullName evidence="1">Uncharacterized protein</fullName>
    </submittedName>
</protein>
<evidence type="ECO:0000313" key="1">
    <source>
        <dbReference type="EMBL" id="CZS95441.1"/>
    </source>
</evidence>
<dbReference type="EMBL" id="FJUX01000022">
    <property type="protein sequence ID" value="CZS95441.1"/>
    <property type="molecule type" value="Genomic_DNA"/>
</dbReference>
<dbReference type="Proteomes" id="UP000178912">
    <property type="component" value="Unassembled WGS sequence"/>
</dbReference>
<keyword evidence="2" id="KW-1185">Reference proteome</keyword>
<sequence>MLLGGSSQRGSMGMGVWYRGYHACLVATLSPQSEIKTRSRKGVSGTRAGSEILVPSSQITSVVPRVILATLSHMDYEPFLIIQDSEEDVPLMRGDAGGPQSKLNHSLNPVGDGMVELELGASLGPPKWLVIAARALDSSIAPLFSSTDVWQMDSRRLWRLSGCSGSIREEPRLL</sequence>
<gene>
    <name evidence="1" type="ORF">RAG0_05080</name>
</gene>
<reference evidence="2" key="1">
    <citation type="submission" date="2016-03" db="EMBL/GenBank/DDBJ databases">
        <authorList>
            <person name="Guldener U."/>
        </authorList>
    </citation>
    <scope>NUCLEOTIDE SEQUENCE [LARGE SCALE GENOMIC DNA]</scope>
    <source>
        <strain evidence="2">04CH-RAC-A.6.1</strain>
    </source>
</reference>
<proteinExistence type="predicted"/>
<accession>A0A1E1KBQ5</accession>